<comment type="subcellular location">
    <subcellularLocation>
        <location evidence="1">Secreted</location>
    </subcellularLocation>
</comment>
<gene>
    <name evidence="6" type="primary">LOC117659763</name>
</gene>
<evidence type="ECO:0000256" key="4">
    <source>
        <dbReference type="SAM" id="SignalP"/>
    </source>
</evidence>
<dbReference type="GeneID" id="117659763"/>
<protein>
    <submittedName>
        <fullName evidence="6">Uncharacterized protein LOC117659763 isoform X2</fullName>
    </submittedName>
</protein>
<keyword evidence="3" id="KW-1015">Disulfide bond</keyword>
<reference evidence="6" key="1">
    <citation type="submission" date="2025-08" db="UniProtKB">
        <authorList>
            <consortium name="RefSeq"/>
        </authorList>
    </citation>
    <scope>IDENTIFICATION</scope>
    <source>
        <tissue evidence="6">Blood</tissue>
    </source>
</reference>
<dbReference type="InterPro" id="IPR045860">
    <property type="entry name" value="Snake_toxin-like_sf"/>
</dbReference>
<dbReference type="RefSeq" id="XP_060538059.1">
    <property type="nucleotide sequence ID" value="XM_060682076.1"/>
</dbReference>
<name>A0ABM3YPK4_PANGU</name>
<feature type="signal peptide" evidence="4">
    <location>
        <begin position="1"/>
        <end position="20"/>
    </location>
</feature>
<sequence>MSARIFVLCLLSSVISTAASLKCQSCFACKEECKNEDMKSVDCGPDEEYCLSLSFRSTMIPGRELMKPNGFYCPGSYEQNGSSEQNGSVLCLGDENQCFTSKFTTYALSAFHSTVTAQGCTIRNACTYPEREMEYGNGLLRLNIERVECQNPEGLEGWNSFSRTFGRGWN</sequence>
<accession>A0ABM3YPK4</accession>
<evidence type="ECO:0000313" key="5">
    <source>
        <dbReference type="Proteomes" id="UP001652622"/>
    </source>
</evidence>
<dbReference type="Proteomes" id="UP001652622">
    <property type="component" value="Unplaced"/>
</dbReference>
<feature type="chain" id="PRO_5047512306" evidence="4">
    <location>
        <begin position="21"/>
        <end position="170"/>
    </location>
</feature>
<evidence type="ECO:0000256" key="2">
    <source>
        <dbReference type="ARBA" id="ARBA00022525"/>
    </source>
</evidence>
<keyword evidence="2" id="KW-0964">Secreted</keyword>
<evidence type="ECO:0000256" key="3">
    <source>
        <dbReference type="ARBA" id="ARBA00023157"/>
    </source>
</evidence>
<evidence type="ECO:0000256" key="1">
    <source>
        <dbReference type="ARBA" id="ARBA00004613"/>
    </source>
</evidence>
<dbReference type="Gene3D" id="2.10.60.10">
    <property type="entry name" value="CD59"/>
    <property type="match status" value="2"/>
</dbReference>
<evidence type="ECO:0000313" key="6">
    <source>
        <dbReference type="RefSeq" id="XP_060538059.1"/>
    </source>
</evidence>
<keyword evidence="4" id="KW-0732">Signal</keyword>
<dbReference type="SUPFAM" id="SSF57302">
    <property type="entry name" value="Snake toxin-like"/>
    <property type="match status" value="2"/>
</dbReference>
<organism evidence="5 6">
    <name type="scientific">Pantherophis guttatus</name>
    <name type="common">Corn snake</name>
    <name type="synonym">Elaphe guttata</name>
    <dbReference type="NCBI Taxonomy" id="94885"/>
    <lineage>
        <taxon>Eukaryota</taxon>
        <taxon>Metazoa</taxon>
        <taxon>Chordata</taxon>
        <taxon>Craniata</taxon>
        <taxon>Vertebrata</taxon>
        <taxon>Euteleostomi</taxon>
        <taxon>Lepidosauria</taxon>
        <taxon>Squamata</taxon>
        <taxon>Bifurcata</taxon>
        <taxon>Unidentata</taxon>
        <taxon>Episquamata</taxon>
        <taxon>Toxicofera</taxon>
        <taxon>Serpentes</taxon>
        <taxon>Colubroidea</taxon>
        <taxon>Colubridae</taxon>
        <taxon>Colubrinae</taxon>
        <taxon>Pantherophis</taxon>
    </lineage>
</organism>
<keyword evidence="5" id="KW-1185">Reference proteome</keyword>
<proteinExistence type="predicted"/>